<dbReference type="GO" id="GO:0003677">
    <property type="term" value="F:DNA binding"/>
    <property type="evidence" value="ECO:0007669"/>
    <property type="project" value="UniProtKB-KW"/>
</dbReference>
<comment type="caution">
    <text evidence="5">The sequence shown here is derived from an EMBL/GenBank/DDBJ whole genome shotgun (WGS) entry which is preliminary data.</text>
</comment>
<sequence>MTFQPVVRRSVSEDVYDQIAARVVSGSLPAGDPLPSERDLAAALGVSRPAVREALQRLDASGLVHIRQGGATTVRDIRRDGGLDVLPLLLVADGGLDLGVARSVVEARADIAPIVAGLAAARMTGAALDAVADQVGRIAAERDPLNLQRLALQFWDLVVDGADSLAYRLMFNSLRAAYEPALPALSAVMAGEVGQVDAYRTLLAALRDHDPTAARRAADDLLAPSTSALLAVFTAAQSPSSGGTDVH</sequence>
<dbReference type="AlphaFoldDB" id="A0A7I9V2C6"/>
<dbReference type="SUPFAM" id="SSF46785">
    <property type="entry name" value="Winged helix' DNA-binding domain"/>
    <property type="match status" value="1"/>
</dbReference>
<keyword evidence="6" id="KW-1185">Reference proteome</keyword>
<keyword evidence="2" id="KW-0238">DNA-binding</keyword>
<keyword evidence="1" id="KW-0805">Transcription regulation</keyword>
<dbReference type="OrthoDB" id="3172099at2"/>
<dbReference type="Pfam" id="PF07729">
    <property type="entry name" value="FCD"/>
    <property type="match status" value="1"/>
</dbReference>
<evidence type="ECO:0000313" key="6">
    <source>
        <dbReference type="Proteomes" id="UP000444980"/>
    </source>
</evidence>
<dbReference type="CDD" id="cd07377">
    <property type="entry name" value="WHTH_GntR"/>
    <property type="match status" value="1"/>
</dbReference>
<dbReference type="InterPro" id="IPR036388">
    <property type="entry name" value="WH-like_DNA-bd_sf"/>
</dbReference>
<dbReference type="GO" id="GO:0003700">
    <property type="term" value="F:DNA-binding transcription factor activity"/>
    <property type="evidence" value="ECO:0007669"/>
    <property type="project" value="InterPro"/>
</dbReference>
<dbReference type="PANTHER" id="PTHR43537">
    <property type="entry name" value="TRANSCRIPTIONAL REGULATOR, GNTR FAMILY"/>
    <property type="match status" value="1"/>
</dbReference>
<name>A0A7I9V2C6_9ACTN</name>
<dbReference type="RefSeq" id="WP_161928496.1">
    <property type="nucleotide sequence ID" value="NZ_BJOU01000017.1"/>
</dbReference>
<keyword evidence="3" id="KW-0804">Transcription</keyword>
<dbReference type="PRINTS" id="PR00035">
    <property type="entry name" value="HTHGNTR"/>
</dbReference>
<dbReference type="InterPro" id="IPR008920">
    <property type="entry name" value="TF_FadR/GntR_C"/>
</dbReference>
<dbReference type="EMBL" id="BJOU01000017">
    <property type="protein sequence ID" value="GED99189.1"/>
    <property type="molecule type" value="Genomic_DNA"/>
</dbReference>
<dbReference type="Pfam" id="PF00392">
    <property type="entry name" value="GntR"/>
    <property type="match status" value="1"/>
</dbReference>
<evidence type="ECO:0000313" key="5">
    <source>
        <dbReference type="EMBL" id="GED99189.1"/>
    </source>
</evidence>
<reference evidence="6" key="1">
    <citation type="submission" date="2019-06" db="EMBL/GenBank/DDBJ databases">
        <title>Gordonia isolated from sludge of a wastewater treatment plant.</title>
        <authorList>
            <person name="Tamura T."/>
            <person name="Aoyama K."/>
            <person name="Kang Y."/>
            <person name="Saito S."/>
            <person name="Akiyama N."/>
            <person name="Yazawa K."/>
            <person name="Gonoi T."/>
            <person name="Mikami Y."/>
        </authorList>
    </citation>
    <scope>NUCLEOTIDE SEQUENCE [LARGE SCALE GENOMIC DNA]</scope>
    <source>
        <strain evidence="6">NBRC 107697</strain>
    </source>
</reference>
<evidence type="ECO:0000259" key="4">
    <source>
        <dbReference type="PROSITE" id="PS50949"/>
    </source>
</evidence>
<evidence type="ECO:0000256" key="1">
    <source>
        <dbReference type="ARBA" id="ARBA00023015"/>
    </source>
</evidence>
<protein>
    <submittedName>
        <fullName evidence="5">GntR family transcriptional regulator</fullName>
    </submittedName>
</protein>
<dbReference type="Proteomes" id="UP000444980">
    <property type="component" value="Unassembled WGS sequence"/>
</dbReference>
<accession>A0A7I9V2C6</accession>
<evidence type="ECO:0000256" key="3">
    <source>
        <dbReference type="ARBA" id="ARBA00023163"/>
    </source>
</evidence>
<dbReference type="SMART" id="SM00345">
    <property type="entry name" value="HTH_GNTR"/>
    <property type="match status" value="1"/>
</dbReference>
<dbReference type="SMART" id="SM00895">
    <property type="entry name" value="FCD"/>
    <property type="match status" value="1"/>
</dbReference>
<organism evidence="5 6">
    <name type="scientific">Gordonia crocea</name>
    <dbReference type="NCBI Taxonomy" id="589162"/>
    <lineage>
        <taxon>Bacteria</taxon>
        <taxon>Bacillati</taxon>
        <taxon>Actinomycetota</taxon>
        <taxon>Actinomycetes</taxon>
        <taxon>Mycobacteriales</taxon>
        <taxon>Gordoniaceae</taxon>
        <taxon>Gordonia</taxon>
    </lineage>
</organism>
<dbReference type="InterPro" id="IPR011711">
    <property type="entry name" value="GntR_C"/>
</dbReference>
<gene>
    <name evidence="5" type="ORF">nbrc107697_32280</name>
</gene>
<evidence type="ECO:0000256" key="2">
    <source>
        <dbReference type="ARBA" id="ARBA00023125"/>
    </source>
</evidence>
<proteinExistence type="predicted"/>
<dbReference type="PROSITE" id="PS50949">
    <property type="entry name" value="HTH_GNTR"/>
    <property type="match status" value="1"/>
</dbReference>
<feature type="domain" description="HTH gntR-type" evidence="4">
    <location>
        <begin position="9"/>
        <end position="77"/>
    </location>
</feature>
<dbReference type="Gene3D" id="1.20.120.530">
    <property type="entry name" value="GntR ligand-binding domain-like"/>
    <property type="match status" value="1"/>
</dbReference>
<dbReference type="Gene3D" id="1.10.10.10">
    <property type="entry name" value="Winged helix-like DNA-binding domain superfamily/Winged helix DNA-binding domain"/>
    <property type="match status" value="1"/>
</dbReference>
<dbReference type="InterPro" id="IPR036390">
    <property type="entry name" value="WH_DNA-bd_sf"/>
</dbReference>
<dbReference type="PANTHER" id="PTHR43537:SF24">
    <property type="entry name" value="GLUCONATE OPERON TRANSCRIPTIONAL REPRESSOR"/>
    <property type="match status" value="1"/>
</dbReference>
<dbReference type="SUPFAM" id="SSF48008">
    <property type="entry name" value="GntR ligand-binding domain-like"/>
    <property type="match status" value="1"/>
</dbReference>
<dbReference type="InterPro" id="IPR000524">
    <property type="entry name" value="Tscrpt_reg_HTH_GntR"/>
</dbReference>